<organism evidence="7 8">
    <name type="scientific">Marinigracilibium pacificum</name>
    <dbReference type="NCBI Taxonomy" id="2729599"/>
    <lineage>
        <taxon>Bacteria</taxon>
        <taxon>Pseudomonadati</taxon>
        <taxon>Bacteroidota</taxon>
        <taxon>Cytophagia</taxon>
        <taxon>Cytophagales</taxon>
        <taxon>Flammeovirgaceae</taxon>
        <taxon>Marinigracilibium</taxon>
    </lineage>
</organism>
<feature type="domain" description="Pectinesterase catalytic" evidence="6">
    <location>
        <begin position="27"/>
        <end position="311"/>
    </location>
</feature>
<keyword evidence="2 5" id="KW-0378">Hydrolase</keyword>
<comment type="similarity">
    <text evidence="1">Belongs to the pectinesterase family.</text>
</comment>
<dbReference type="Gene3D" id="2.160.20.10">
    <property type="entry name" value="Single-stranded right-handed beta-helix, Pectin lyase-like"/>
    <property type="match status" value="1"/>
</dbReference>
<dbReference type="Pfam" id="PF01095">
    <property type="entry name" value="Pectinesterase"/>
    <property type="match status" value="1"/>
</dbReference>
<dbReference type="InterPro" id="IPR000070">
    <property type="entry name" value="Pectinesterase_cat"/>
</dbReference>
<proteinExistence type="inferred from homology"/>
<keyword evidence="3 5" id="KW-0063">Aspartyl esterase</keyword>
<dbReference type="GO" id="GO:0009279">
    <property type="term" value="C:cell outer membrane"/>
    <property type="evidence" value="ECO:0007669"/>
    <property type="project" value="TreeGrafter"/>
</dbReference>
<feature type="signal peptide" evidence="5">
    <location>
        <begin position="1"/>
        <end position="21"/>
    </location>
</feature>
<dbReference type="SUPFAM" id="SSF51126">
    <property type="entry name" value="Pectin lyase-like"/>
    <property type="match status" value="1"/>
</dbReference>
<dbReference type="RefSeq" id="WP_169683062.1">
    <property type="nucleotide sequence ID" value="NZ_JABBNU010000009.1"/>
</dbReference>
<accession>A0A848J9I0</accession>
<comment type="caution">
    <text evidence="7">The sequence shown here is derived from an EMBL/GenBank/DDBJ whole genome shotgun (WGS) entry which is preliminary data.</text>
</comment>
<comment type="pathway">
    <text evidence="5">Glycan metabolism; pectin degradation; 2-dehydro-3-deoxy-D-gluconate from pectin: step 1/5.</text>
</comment>
<evidence type="ECO:0000313" key="8">
    <source>
        <dbReference type="Proteomes" id="UP000559010"/>
    </source>
</evidence>
<dbReference type="AlphaFoldDB" id="A0A848J9I0"/>
<dbReference type="GO" id="GO:0045490">
    <property type="term" value="P:pectin catabolic process"/>
    <property type="evidence" value="ECO:0007669"/>
    <property type="project" value="UniProtKB-UniRule"/>
</dbReference>
<dbReference type="UniPathway" id="UPA00545">
    <property type="reaction ID" value="UER00823"/>
</dbReference>
<dbReference type="EMBL" id="JABBNU010000009">
    <property type="protein sequence ID" value="NMM49702.1"/>
    <property type="molecule type" value="Genomic_DNA"/>
</dbReference>
<dbReference type="GO" id="GO:0042545">
    <property type="term" value="P:cell wall modification"/>
    <property type="evidence" value="ECO:0007669"/>
    <property type="project" value="UniProtKB-UniRule"/>
</dbReference>
<dbReference type="EC" id="3.1.1.11" evidence="5"/>
<dbReference type="Proteomes" id="UP000559010">
    <property type="component" value="Unassembled WGS sequence"/>
</dbReference>
<reference evidence="7 8" key="1">
    <citation type="submission" date="2020-04" db="EMBL/GenBank/DDBJ databases">
        <title>Flammeovirgaceae bacterium KN852 isolated from deep sea.</title>
        <authorList>
            <person name="Zhang D.-C."/>
        </authorList>
    </citation>
    <scope>NUCLEOTIDE SEQUENCE [LARGE SCALE GENOMIC DNA]</scope>
    <source>
        <strain evidence="7 8">KN852</strain>
    </source>
</reference>
<dbReference type="PANTHER" id="PTHR31321">
    <property type="entry name" value="ACYL-COA THIOESTER HYDROLASE YBHC-RELATED"/>
    <property type="match status" value="1"/>
</dbReference>
<dbReference type="GO" id="GO:0030599">
    <property type="term" value="F:pectinesterase activity"/>
    <property type="evidence" value="ECO:0007669"/>
    <property type="project" value="UniProtKB-UniRule"/>
</dbReference>
<evidence type="ECO:0000259" key="6">
    <source>
        <dbReference type="Pfam" id="PF01095"/>
    </source>
</evidence>
<dbReference type="InterPro" id="IPR033131">
    <property type="entry name" value="Pectinesterase_Asp_AS"/>
</dbReference>
<name>A0A848J9I0_9BACT</name>
<gene>
    <name evidence="7" type="ORF">HH304_14940</name>
</gene>
<dbReference type="InterPro" id="IPR012334">
    <property type="entry name" value="Pectin_lyas_fold"/>
</dbReference>
<evidence type="ECO:0000313" key="7">
    <source>
        <dbReference type="EMBL" id="NMM49702.1"/>
    </source>
</evidence>
<dbReference type="PROSITE" id="PS00800">
    <property type="entry name" value="PECTINESTERASE_1"/>
    <property type="match status" value="1"/>
</dbReference>
<evidence type="ECO:0000256" key="5">
    <source>
        <dbReference type="RuleBase" id="RU000589"/>
    </source>
</evidence>
<comment type="catalytic activity">
    <reaction evidence="5">
        <text>[(1-&gt;4)-alpha-D-galacturonosyl methyl ester](n) + n H2O = [(1-&gt;4)-alpha-D-galacturonosyl](n) + n methanol + n H(+)</text>
        <dbReference type="Rhea" id="RHEA:22380"/>
        <dbReference type="Rhea" id="RHEA-COMP:14570"/>
        <dbReference type="Rhea" id="RHEA-COMP:14573"/>
        <dbReference type="ChEBI" id="CHEBI:15377"/>
        <dbReference type="ChEBI" id="CHEBI:15378"/>
        <dbReference type="ChEBI" id="CHEBI:17790"/>
        <dbReference type="ChEBI" id="CHEBI:140522"/>
        <dbReference type="ChEBI" id="CHEBI:140523"/>
        <dbReference type="EC" id="3.1.1.11"/>
    </reaction>
</comment>
<keyword evidence="8" id="KW-1185">Reference proteome</keyword>
<protein>
    <recommendedName>
        <fullName evidence="5">Pectinesterase</fullName>
        <ecNumber evidence="5">3.1.1.11</ecNumber>
    </recommendedName>
</protein>
<dbReference type="PROSITE" id="PS00503">
    <property type="entry name" value="PECTINESTERASE_2"/>
    <property type="match status" value="1"/>
</dbReference>
<feature type="active site" evidence="4">
    <location>
        <position position="180"/>
    </location>
</feature>
<dbReference type="InterPro" id="IPR018040">
    <property type="entry name" value="Pectinesterase_Tyr_AS"/>
</dbReference>
<sequence length="321" mass="36573">MKIKLLLMLSIFGVLIEKASAQVDYFISVAADGSGDFHSIQAAIDNTKAFPDKRITIFVKKGIYREKVRVYSWNPKLTIRGEDKEKTIIIYDDHFNKINRGRNSTFHTPTLIVEANDCRLENLTIINDAGPVGQAVALAIIANRVVVENCDIKGNQDTLYCAGEGSKQYFNECYIEGTTDFIFGEATVVFENSTIKCLGDSYITAASTPENTEFGFVFLSCEIIADEKVTDVYLGRPWRSYAKTAYINCSLGRFINPEGWHDWSKKDVHHLSYYAEYLNTGEGADTEERVEWAYFLTKEQVTKYTKENILEDESHKFWWSK</sequence>
<evidence type="ECO:0000256" key="3">
    <source>
        <dbReference type="ARBA" id="ARBA00023085"/>
    </source>
</evidence>
<keyword evidence="5" id="KW-0732">Signal</keyword>
<feature type="chain" id="PRO_5033102526" description="Pectinesterase" evidence="5">
    <location>
        <begin position="22"/>
        <end position="321"/>
    </location>
</feature>
<evidence type="ECO:0000256" key="1">
    <source>
        <dbReference type="ARBA" id="ARBA00008891"/>
    </source>
</evidence>
<evidence type="ECO:0000256" key="2">
    <source>
        <dbReference type="ARBA" id="ARBA00022801"/>
    </source>
</evidence>
<dbReference type="PANTHER" id="PTHR31321:SF57">
    <property type="entry name" value="PECTINESTERASE 53-RELATED"/>
    <property type="match status" value="1"/>
</dbReference>
<dbReference type="InterPro" id="IPR011050">
    <property type="entry name" value="Pectin_lyase_fold/virulence"/>
</dbReference>
<evidence type="ECO:0000256" key="4">
    <source>
        <dbReference type="PROSITE-ProRule" id="PRU10040"/>
    </source>
</evidence>